<name>A0A8E1C3Z7_9SPHN</name>
<dbReference type="InterPro" id="IPR048851">
    <property type="entry name" value="PaaA2_dom"/>
</dbReference>
<dbReference type="AlphaFoldDB" id="A0A8E1C3Z7"/>
<proteinExistence type="predicted"/>
<dbReference type="EMBL" id="JANF02000022">
    <property type="protein sequence ID" value="KER37463.1"/>
    <property type="molecule type" value="Genomic_DNA"/>
</dbReference>
<gene>
    <name evidence="2" type="ORF">AL00_05455</name>
</gene>
<dbReference type="Gene3D" id="6.20.450.20">
    <property type="match status" value="1"/>
</dbReference>
<evidence type="ECO:0000313" key="2">
    <source>
        <dbReference type="EMBL" id="KER37463.1"/>
    </source>
</evidence>
<comment type="caution">
    <text evidence="2">The sequence shown here is derived from an EMBL/GenBank/DDBJ whole genome shotgun (WGS) entry which is preliminary data.</text>
</comment>
<feature type="domain" description="Stability determinant" evidence="1">
    <location>
        <begin position="15"/>
        <end position="47"/>
    </location>
</feature>
<dbReference type="Proteomes" id="UP000028135">
    <property type="component" value="Unassembled WGS sequence"/>
</dbReference>
<sequence>MTKLTPIESEFATTEEAEAYDAWFRAQIEASLADPRPSIPHDQVMAELRAIIAAKKFSQA</sequence>
<accession>A0A8E1C3Z7</accession>
<evidence type="ECO:0000313" key="3">
    <source>
        <dbReference type="Proteomes" id="UP000028135"/>
    </source>
</evidence>
<protein>
    <submittedName>
        <fullName evidence="2">Stability determinant</fullName>
    </submittedName>
</protein>
<organism evidence="2 3">
    <name type="scientific">Sphingobium indicum F2</name>
    <dbReference type="NCBI Taxonomy" id="1450518"/>
    <lineage>
        <taxon>Bacteria</taxon>
        <taxon>Pseudomonadati</taxon>
        <taxon>Pseudomonadota</taxon>
        <taxon>Alphaproteobacteria</taxon>
        <taxon>Sphingomonadales</taxon>
        <taxon>Sphingomonadaceae</taxon>
        <taxon>Sphingobium</taxon>
    </lineage>
</organism>
<dbReference type="RefSeq" id="WP_021223925.1">
    <property type="nucleotide sequence ID" value="NZ_JANF02000022.1"/>
</dbReference>
<dbReference type="Pfam" id="PF21217">
    <property type="entry name" value="PaaA2"/>
    <property type="match status" value="1"/>
</dbReference>
<evidence type="ECO:0000259" key="1">
    <source>
        <dbReference type="Pfam" id="PF21217"/>
    </source>
</evidence>
<reference evidence="2 3" key="1">
    <citation type="submission" date="2014-05" db="EMBL/GenBank/DDBJ databases">
        <title>Genome Announcement of Sphingobium lucknowense F2.</title>
        <authorList>
            <person name="Lal R."/>
            <person name="Negi V."/>
            <person name="Lata P."/>
            <person name="Sangwan N."/>
            <person name="Gupta S.K."/>
            <person name="Rao D.L.N."/>
            <person name="Das S."/>
        </authorList>
    </citation>
    <scope>NUCLEOTIDE SEQUENCE [LARGE SCALE GENOMIC DNA]</scope>
    <source>
        <strain evidence="2 3">F2</strain>
    </source>
</reference>